<feature type="signal peptide" evidence="2">
    <location>
        <begin position="1"/>
        <end position="24"/>
    </location>
</feature>
<sequence length="475" mass="51308">MRRSCLYLLACLSPAIVLSTACFNAESPPSERARVTPATLEPGQALTTCSQPQACHQGFVCTQGGHCVDPTGQVSATAALQADFDNLPTAVGLGVPYELPPNARLRLDDPDGDGIALQVTNPIILQGQGSELVVENGVIALRISAPANWSSVRDLSFVPTTPSQPHQGIGIDVRAHGLRLDNLFFDRMGTGIRAHSIVDGQHANLNIQQWSRLVFWECHEHAMHLAGGDTNAGLFTGLEVRAGNGILDSSFLGNTYISPTINSTTVDALTLDSSASSATVLGAYTEINAPLMRANSFHDLHLGGNAIDRLDSEGDRIGRHHASLRFRDPQTGLRVRIPGAPHAALAFHHPEDGEWWYLRYFDEPSRMMWGFSYRNTSTSAYRWTGHQHPQGPALYQAGTPLNTTLAMQTLSSESSTTPGGPPAHAPALGKRAQTPVTPDPNWDGSEPPRSEDPYFDITPDEDAFFWEDMPTPGTP</sequence>
<feature type="chain" id="PRO_5045895500" description="Right handed beta helix domain-containing protein" evidence="2">
    <location>
        <begin position="25"/>
        <end position="475"/>
    </location>
</feature>
<gene>
    <name evidence="3" type="ORF">EA187_18815</name>
</gene>
<dbReference type="RefSeq" id="WP_115607881.1">
    <property type="nucleotide sequence ID" value="NZ_SADD01000018.1"/>
</dbReference>
<accession>A0ABY0CN62</accession>
<comment type="caution">
    <text evidence="3">The sequence shown here is derived from an EMBL/GenBank/DDBJ whole genome shotgun (WGS) entry which is preliminary data.</text>
</comment>
<evidence type="ECO:0008006" key="5">
    <source>
        <dbReference type="Google" id="ProtNLM"/>
    </source>
</evidence>
<proteinExistence type="predicted"/>
<dbReference type="Proteomes" id="UP000282926">
    <property type="component" value="Unassembled WGS sequence"/>
</dbReference>
<dbReference type="InterPro" id="IPR011050">
    <property type="entry name" value="Pectin_lyase_fold/virulence"/>
</dbReference>
<feature type="region of interest" description="Disordered" evidence="1">
    <location>
        <begin position="409"/>
        <end position="475"/>
    </location>
</feature>
<organism evidence="3 4">
    <name type="scientific">Lujinxingia sediminis</name>
    <dbReference type="NCBI Taxonomy" id="2480984"/>
    <lineage>
        <taxon>Bacteria</taxon>
        <taxon>Deltaproteobacteria</taxon>
        <taxon>Bradymonadales</taxon>
        <taxon>Lujinxingiaceae</taxon>
        <taxon>Lujinxingia</taxon>
    </lineage>
</organism>
<protein>
    <recommendedName>
        <fullName evidence="5">Right handed beta helix domain-containing protein</fullName>
    </recommendedName>
</protein>
<evidence type="ECO:0000313" key="3">
    <source>
        <dbReference type="EMBL" id="RVU41397.1"/>
    </source>
</evidence>
<dbReference type="PROSITE" id="PS51257">
    <property type="entry name" value="PROKAR_LIPOPROTEIN"/>
    <property type="match status" value="1"/>
</dbReference>
<keyword evidence="2" id="KW-0732">Signal</keyword>
<name>A0ABY0CN62_9DELT</name>
<reference evidence="3 4" key="1">
    <citation type="submission" date="2019-01" db="EMBL/GenBank/DDBJ databases">
        <title>Lujinxingia litoralis gen. nov., sp. nov. and Lujinxingia sediminis gen. nov., sp. nov., new members in the order Bradymonadales, isolated from coastal sediment.</title>
        <authorList>
            <person name="Li C.-M."/>
        </authorList>
    </citation>
    <scope>NUCLEOTIDE SEQUENCE [LARGE SCALE GENOMIC DNA]</scope>
    <source>
        <strain evidence="3 4">SEH01</strain>
    </source>
</reference>
<dbReference type="SUPFAM" id="SSF51126">
    <property type="entry name" value="Pectin lyase-like"/>
    <property type="match status" value="1"/>
</dbReference>
<dbReference type="EMBL" id="SADD01000018">
    <property type="protein sequence ID" value="RVU41397.1"/>
    <property type="molecule type" value="Genomic_DNA"/>
</dbReference>
<evidence type="ECO:0000256" key="2">
    <source>
        <dbReference type="SAM" id="SignalP"/>
    </source>
</evidence>
<evidence type="ECO:0000256" key="1">
    <source>
        <dbReference type="SAM" id="MobiDB-lite"/>
    </source>
</evidence>
<keyword evidence="4" id="KW-1185">Reference proteome</keyword>
<evidence type="ECO:0000313" key="4">
    <source>
        <dbReference type="Proteomes" id="UP000282926"/>
    </source>
</evidence>